<proteinExistence type="predicted"/>
<dbReference type="AlphaFoldDB" id="A0A026WR81"/>
<organism evidence="1 2">
    <name type="scientific">Ooceraea biroi</name>
    <name type="common">Clonal raider ant</name>
    <name type="synonym">Cerapachys biroi</name>
    <dbReference type="NCBI Taxonomy" id="2015173"/>
    <lineage>
        <taxon>Eukaryota</taxon>
        <taxon>Metazoa</taxon>
        <taxon>Ecdysozoa</taxon>
        <taxon>Arthropoda</taxon>
        <taxon>Hexapoda</taxon>
        <taxon>Insecta</taxon>
        <taxon>Pterygota</taxon>
        <taxon>Neoptera</taxon>
        <taxon>Endopterygota</taxon>
        <taxon>Hymenoptera</taxon>
        <taxon>Apocrita</taxon>
        <taxon>Aculeata</taxon>
        <taxon>Formicoidea</taxon>
        <taxon>Formicidae</taxon>
        <taxon>Dorylinae</taxon>
        <taxon>Ooceraea</taxon>
    </lineage>
</organism>
<name>A0A026WR81_OOCBI</name>
<sequence length="73" mass="8474">MRRRVRILQRIRRCVEEYSLSERPRWERKNLSPVLFLSTSAAGVIRLGKTLPYLLLLKCLSTGRDACQLSIVS</sequence>
<keyword evidence="2" id="KW-1185">Reference proteome</keyword>
<protein>
    <submittedName>
        <fullName evidence="1">Uncharacterized protein</fullName>
    </submittedName>
</protein>
<evidence type="ECO:0000313" key="1">
    <source>
        <dbReference type="EMBL" id="EZA58545.1"/>
    </source>
</evidence>
<evidence type="ECO:0000313" key="2">
    <source>
        <dbReference type="Proteomes" id="UP000053097"/>
    </source>
</evidence>
<reference evidence="1 2" key="1">
    <citation type="journal article" date="2014" name="Curr. Biol.">
        <title>The genome of the clonal raider ant Cerapachys biroi.</title>
        <authorList>
            <person name="Oxley P.R."/>
            <person name="Ji L."/>
            <person name="Fetter-Pruneda I."/>
            <person name="McKenzie S.K."/>
            <person name="Li C."/>
            <person name="Hu H."/>
            <person name="Zhang G."/>
            <person name="Kronauer D.J."/>
        </authorList>
    </citation>
    <scope>NUCLEOTIDE SEQUENCE [LARGE SCALE GENOMIC DNA]</scope>
</reference>
<gene>
    <name evidence="1" type="ORF">X777_14707</name>
</gene>
<dbReference type="EMBL" id="KK107119">
    <property type="protein sequence ID" value="EZA58545.1"/>
    <property type="molecule type" value="Genomic_DNA"/>
</dbReference>
<dbReference type="Proteomes" id="UP000053097">
    <property type="component" value="Unassembled WGS sequence"/>
</dbReference>
<accession>A0A026WR81</accession>